<dbReference type="Proteomes" id="UP000799424">
    <property type="component" value="Unassembled WGS sequence"/>
</dbReference>
<proteinExistence type="predicted"/>
<protein>
    <recommendedName>
        <fullName evidence="1">SnoaL-like domain-containing protein</fullName>
    </recommendedName>
</protein>
<evidence type="ECO:0000313" key="2">
    <source>
        <dbReference type="EMBL" id="KAF2828967.1"/>
    </source>
</evidence>
<dbReference type="EMBL" id="MU006221">
    <property type="protein sequence ID" value="KAF2828967.1"/>
    <property type="molecule type" value="Genomic_DNA"/>
</dbReference>
<reference evidence="2" key="1">
    <citation type="journal article" date="2020" name="Stud. Mycol.">
        <title>101 Dothideomycetes genomes: a test case for predicting lifestyles and emergence of pathogens.</title>
        <authorList>
            <person name="Haridas S."/>
            <person name="Albert R."/>
            <person name="Binder M."/>
            <person name="Bloem J."/>
            <person name="Labutti K."/>
            <person name="Salamov A."/>
            <person name="Andreopoulos B."/>
            <person name="Baker S."/>
            <person name="Barry K."/>
            <person name="Bills G."/>
            <person name="Bluhm B."/>
            <person name="Cannon C."/>
            <person name="Castanera R."/>
            <person name="Culley D."/>
            <person name="Daum C."/>
            <person name="Ezra D."/>
            <person name="Gonzalez J."/>
            <person name="Henrissat B."/>
            <person name="Kuo A."/>
            <person name="Liang C."/>
            <person name="Lipzen A."/>
            <person name="Lutzoni F."/>
            <person name="Magnuson J."/>
            <person name="Mondo S."/>
            <person name="Nolan M."/>
            <person name="Ohm R."/>
            <person name="Pangilinan J."/>
            <person name="Park H.-J."/>
            <person name="Ramirez L."/>
            <person name="Alfaro M."/>
            <person name="Sun H."/>
            <person name="Tritt A."/>
            <person name="Yoshinaga Y."/>
            <person name="Zwiers L.-H."/>
            <person name="Turgeon B."/>
            <person name="Goodwin S."/>
            <person name="Spatafora J."/>
            <person name="Crous P."/>
            <person name="Grigoriev I."/>
        </authorList>
    </citation>
    <scope>NUCLEOTIDE SEQUENCE</scope>
    <source>
        <strain evidence="2">CBS 113818</strain>
    </source>
</reference>
<accession>A0A6A7A8D7</accession>
<sequence length="195" mass="22038">MLSPVEARIQKIYHSYRHTSKVDQKGLFFSPTCVQICRPIPDYAATTRGQIVQYLKDAQEGNVPVDSATAPPSETFIPPKDSGVYTIRPLHPTEATDFSLSTITSSIHLTPLQLLQKSRDEGWIGMRVDLWDEGAATNDSLLVKVQYWWRKEEIQVGEEMEGDENGEGWRQCLHDIMYLGPKDGTEGEEGLEVRE</sequence>
<evidence type="ECO:0000259" key="1">
    <source>
        <dbReference type="Pfam" id="PF26528"/>
    </source>
</evidence>
<keyword evidence="3" id="KW-1185">Reference proteome</keyword>
<dbReference type="AlphaFoldDB" id="A0A6A7A8D7"/>
<gene>
    <name evidence="2" type="ORF">CC86DRAFT_345399</name>
</gene>
<dbReference type="OrthoDB" id="5396546at2759"/>
<name>A0A6A7A8D7_9PLEO</name>
<dbReference type="InterPro" id="IPR058931">
    <property type="entry name" value="SnoaL_6"/>
</dbReference>
<organism evidence="2 3">
    <name type="scientific">Ophiobolus disseminans</name>
    <dbReference type="NCBI Taxonomy" id="1469910"/>
    <lineage>
        <taxon>Eukaryota</taxon>
        <taxon>Fungi</taxon>
        <taxon>Dikarya</taxon>
        <taxon>Ascomycota</taxon>
        <taxon>Pezizomycotina</taxon>
        <taxon>Dothideomycetes</taxon>
        <taxon>Pleosporomycetidae</taxon>
        <taxon>Pleosporales</taxon>
        <taxon>Pleosporineae</taxon>
        <taxon>Phaeosphaeriaceae</taxon>
        <taxon>Ophiobolus</taxon>
    </lineage>
</organism>
<dbReference type="Pfam" id="PF26528">
    <property type="entry name" value="SnoaL_6"/>
    <property type="match status" value="1"/>
</dbReference>
<evidence type="ECO:0000313" key="3">
    <source>
        <dbReference type="Proteomes" id="UP000799424"/>
    </source>
</evidence>
<feature type="domain" description="SnoaL-like" evidence="1">
    <location>
        <begin position="5"/>
        <end position="186"/>
    </location>
</feature>